<reference evidence="1" key="1">
    <citation type="submission" date="2014-09" db="EMBL/GenBank/DDBJ databases">
        <authorList>
            <person name="Magalhaes I.L.F."/>
            <person name="Oliveira U."/>
            <person name="Santos F.R."/>
            <person name="Vidigal T.H.D.A."/>
            <person name="Brescovit A.D."/>
            <person name="Santos A.J."/>
        </authorList>
    </citation>
    <scope>NUCLEOTIDE SEQUENCE</scope>
    <source>
        <tissue evidence="1">Shoot tissue taken approximately 20 cm above the soil surface</tissue>
    </source>
</reference>
<proteinExistence type="predicted"/>
<accession>A0A0A9F9T2</accession>
<name>A0A0A9F9T2_ARUDO</name>
<protein>
    <submittedName>
        <fullName evidence="1">Uncharacterized protein</fullName>
    </submittedName>
</protein>
<dbReference type="AlphaFoldDB" id="A0A0A9F9T2"/>
<organism evidence="1">
    <name type="scientific">Arundo donax</name>
    <name type="common">Giant reed</name>
    <name type="synonym">Donax arundinaceus</name>
    <dbReference type="NCBI Taxonomy" id="35708"/>
    <lineage>
        <taxon>Eukaryota</taxon>
        <taxon>Viridiplantae</taxon>
        <taxon>Streptophyta</taxon>
        <taxon>Embryophyta</taxon>
        <taxon>Tracheophyta</taxon>
        <taxon>Spermatophyta</taxon>
        <taxon>Magnoliopsida</taxon>
        <taxon>Liliopsida</taxon>
        <taxon>Poales</taxon>
        <taxon>Poaceae</taxon>
        <taxon>PACMAD clade</taxon>
        <taxon>Arundinoideae</taxon>
        <taxon>Arundineae</taxon>
        <taxon>Arundo</taxon>
    </lineage>
</organism>
<dbReference type="EMBL" id="GBRH01190990">
    <property type="protein sequence ID" value="JAE06906.1"/>
    <property type="molecule type" value="Transcribed_RNA"/>
</dbReference>
<sequence>MCCPHLGLALSSSPYSCCMLQQILQVVILLLLPRAERAPEGRLTILHLFFPALS</sequence>
<evidence type="ECO:0000313" key="1">
    <source>
        <dbReference type="EMBL" id="JAE06906.1"/>
    </source>
</evidence>
<reference evidence="1" key="2">
    <citation type="journal article" date="2015" name="Data Brief">
        <title>Shoot transcriptome of the giant reed, Arundo donax.</title>
        <authorList>
            <person name="Barrero R.A."/>
            <person name="Guerrero F.D."/>
            <person name="Moolhuijzen P."/>
            <person name="Goolsby J.A."/>
            <person name="Tidwell J."/>
            <person name="Bellgard S.E."/>
            <person name="Bellgard M.I."/>
        </authorList>
    </citation>
    <scope>NUCLEOTIDE SEQUENCE</scope>
    <source>
        <tissue evidence="1">Shoot tissue taken approximately 20 cm above the soil surface</tissue>
    </source>
</reference>